<comment type="caution">
    <text evidence="2">The sequence shown here is derived from an EMBL/GenBank/DDBJ whole genome shotgun (WGS) entry which is preliminary data.</text>
</comment>
<dbReference type="RefSeq" id="WP_179644192.1">
    <property type="nucleotide sequence ID" value="NZ_BAAAYY010000004.1"/>
</dbReference>
<keyword evidence="1" id="KW-0472">Membrane</keyword>
<keyword evidence="1" id="KW-1133">Transmembrane helix</keyword>
<sequence>MGALGIPELIMLVAIMSIPVSIFAGGVVYVVRLVRTGTDATLTRALRRRELA</sequence>
<dbReference type="AlphaFoldDB" id="A0A852U061"/>
<protein>
    <submittedName>
        <fullName evidence="2">Uncharacterized protein</fullName>
    </submittedName>
</protein>
<evidence type="ECO:0000313" key="2">
    <source>
        <dbReference type="EMBL" id="NYE48403.1"/>
    </source>
</evidence>
<reference evidence="2 3" key="1">
    <citation type="submission" date="2020-07" db="EMBL/GenBank/DDBJ databases">
        <title>Sequencing the genomes of 1000 actinobacteria strains.</title>
        <authorList>
            <person name="Klenk H.-P."/>
        </authorList>
    </citation>
    <scope>NUCLEOTIDE SEQUENCE [LARGE SCALE GENOMIC DNA]</scope>
    <source>
        <strain evidence="2 3">CXB654</strain>
    </source>
</reference>
<name>A0A852U061_9ACTN</name>
<feature type="transmembrane region" description="Helical" evidence="1">
    <location>
        <begin position="12"/>
        <end position="34"/>
    </location>
</feature>
<gene>
    <name evidence="2" type="ORF">HDA32_003523</name>
</gene>
<evidence type="ECO:0000256" key="1">
    <source>
        <dbReference type="SAM" id="Phobius"/>
    </source>
</evidence>
<dbReference type="EMBL" id="JACCCC010000001">
    <property type="protein sequence ID" value="NYE48403.1"/>
    <property type="molecule type" value="Genomic_DNA"/>
</dbReference>
<keyword evidence="3" id="KW-1185">Reference proteome</keyword>
<accession>A0A852U061</accession>
<proteinExistence type="predicted"/>
<keyword evidence="1" id="KW-0812">Transmembrane</keyword>
<dbReference type="Proteomes" id="UP000589036">
    <property type="component" value="Unassembled WGS sequence"/>
</dbReference>
<organism evidence="2 3">
    <name type="scientific">Spinactinospora alkalitolerans</name>
    <dbReference type="NCBI Taxonomy" id="687207"/>
    <lineage>
        <taxon>Bacteria</taxon>
        <taxon>Bacillati</taxon>
        <taxon>Actinomycetota</taxon>
        <taxon>Actinomycetes</taxon>
        <taxon>Streptosporangiales</taxon>
        <taxon>Nocardiopsidaceae</taxon>
        <taxon>Spinactinospora</taxon>
    </lineage>
</organism>
<evidence type="ECO:0000313" key="3">
    <source>
        <dbReference type="Proteomes" id="UP000589036"/>
    </source>
</evidence>